<evidence type="ECO:0000259" key="7">
    <source>
        <dbReference type="Pfam" id="PF00551"/>
    </source>
</evidence>
<dbReference type="Pfam" id="PF00551">
    <property type="entry name" value="Formyl_trans_N"/>
    <property type="match status" value="1"/>
</dbReference>
<dbReference type="SUPFAM" id="SSF53328">
    <property type="entry name" value="Formyltransferase"/>
    <property type="match status" value="1"/>
</dbReference>
<evidence type="ECO:0000256" key="2">
    <source>
        <dbReference type="ARBA" id="ARBA00022679"/>
    </source>
</evidence>
<comment type="catalytic activity">
    <reaction evidence="5 6">
        <text>N(1)-(5-phospho-beta-D-ribosyl)glycinamide + (6R)-10-formyltetrahydrofolate = N(2)-formyl-N(1)-(5-phospho-beta-D-ribosyl)glycinamide + (6S)-5,6,7,8-tetrahydrofolate + H(+)</text>
        <dbReference type="Rhea" id="RHEA:15053"/>
        <dbReference type="ChEBI" id="CHEBI:15378"/>
        <dbReference type="ChEBI" id="CHEBI:57453"/>
        <dbReference type="ChEBI" id="CHEBI:143788"/>
        <dbReference type="ChEBI" id="CHEBI:147286"/>
        <dbReference type="ChEBI" id="CHEBI:195366"/>
        <dbReference type="EC" id="2.1.2.2"/>
    </reaction>
</comment>
<evidence type="ECO:0000256" key="3">
    <source>
        <dbReference type="ARBA" id="ARBA00022755"/>
    </source>
</evidence>
<feature type="site" description="Raises pKa of active site His" evidence="6">
    <location>
        <position position="144"/>
    </location>
</feature>
<comment type="similarity">
    <text evidence="4 6">Belongs to the GART family.</text>
</comment>
<keyword evidence="2 6" id="KW-0808">Transferase</keyword>
<keyword evidence="9" id="KW-1185">Reference proteome</keyword>
<dbReference type="RefSeq" id="WP_101831702.1">
    <property type="nucleotide sequence ID" value="NZ_FZMO01000124.1"/>
</dbReference>
<dbReference type="PANTHER" id="PTHR43369">
    <property type="entry name" value="PHOSPHORIBOSYLGLYCINAMIDE FORMYLTRANSFERASE"/>
    <property type="match status" value="1"/>
</dbReference>
<evidence type="ECO:0000256" key="4">
    <source>
        <dbReference type="ARBA" id="ARBA00038440"/>
    </source>
</evidence>
<dbReference type="EC" id="2.1.2.2" evidence="6"/>
<accession>A0A2I2KQJ7</accession>
<keyword evidence="3 6" id="KW-0658">Purine biosynthesis</keyword>
<reference evidence="8 9" key="1">
    <citation type="submission" date="2017-06" db="EMBL/GenBank/DDBJ databases">
        <authorList>
            <person name="Kim H.J."/>
            <person name="Triplett B.A."/>
        </authorList>
    </citation>
    <scope>NUCLEOTIDE SEQUENCE [LARGE SCALE GENOMIC DNA]</scope>
    <source>
        <strain evidence="8">FRACA_ARgP5</strain>
    </source>
</reference>
<dbReference type="AlphaFoldDB" id="A0A2I2KQJ7"/>
<comment type="caution">
    <text evidence="6">Lacks conserved residue(s) required for the propagation of feature annotation.</text>
</comment>
<dbReference type="InterPro" id="IPR004607">
    <property type="entry name" value="GART"/>
</dbReference>
<dbReference type="OrthoDB" id="9806170at2"/>
<evidence type="ECO:0000313" key="8">
    <source>
        <dbReference type="EMBL" id="SNQ47929.1"/>
    </source>
</evidence>
<dbReference type="HAMAP" id="MF_01930">
    <property type="entry name" value="PurN"/>
    <property type="match status" value="1"/>
</dbReference>
<gene>
    <name evidence="6 8" type="primary">purN</name>
    <name evidence="8" type="ORF">FRACA_210014</name>
</gene>
<sequence>MSARLVVLASGAGTTLQAILDATADAGFGATVVAVGTDRHGTGAQRRAEAAGVPVFTIRLEDHPDRAAFNVATAERIAAHQPDLLVLAGYMKILGRQVIGRFPAVNTHPSLLPAFPGAAAVRDALAAGVKVSGVTVHWVDEGVDTGPIIAQRAVPVEPGDTEDTLRVRIQGVERGLFVATIGEIVRAAPARPAAAQVPAEVHVQEES</sequence>
<comment type="pathway">
    <text evidence="1 6">Purine metabolism; IMP biosynthesis via de novo pathway; N(2)-formyl-N(1)-(5-phospho-D-ribosyl)glycinamide from N(1)-(5-phospho-D-ribosyl)glycinamide (10-formyl THF route): step 1/1.</text>
</comment>
<dbReference type="CDD" id="cd08645">
    <property type="entry name" value="FMT_core_GART"/>
    <property type="match status" value="1"/>
</dbReference>
<dbReference type="Proteomes" id="UP000234331">
    <property type="component" value="Unassembled WGS sequence"/>
</dbReference>
<evidence type="ECO:0000256" key="6">
    <source>
        <dbReference type="HAMAP-Rule" id="MF_01930"/>
    </source>
</evidence>
<comment type="function">
    <text evidence="6">Catalyzes the transfer of a formyl group from 10-formyltetrahydrofolate to 5-phospho-ribosyl-glycinamide (GAR), producing 5-phospho-ribosyl-N-formylglycinamide (FGAR) and tetrahydrofolate.</text>
</comment>
<dbReference type="GO" id="GO:0006189">
    <property type="term" value="P:'de novo' IMP biosynthetic process"/>
    <property type="evidence" value="ECO:0007669"/>
    <property type="project" value="UniProtKB-UniRule"/>
</dbReference>
<feature type="domain" description="Formyl transferase N-terminal" evidence="7">
    <location>
        <begin position="4"/>
        <end position="180"/>
    </location>
</feature>
<dbReference type="PROSITE" id="PS00373">
    <property type="entry name" value="GART"/>
    <property type="match status" value="1"/>
</dbReference>
<dbReference type="EMBL" id="FZMO01000124">
    <property type="protein sequence ID" value="SNQ47929.1"/>
    <property type="molecule type" value="Genomic_DNA"/>
</dbReference>
<feature type="binding site" evidence="6">
    <location>
        <position position="106"/>
    </location>
    <ligand>
        <name>(6R)-10-formyltetrahydrofolate</name>
        <dbReference type="ChEBI" id="CHEBI:195366"/>
    </ligand>
</feature>
<evidence type="ECO:0000256" key="5">
    <source>
        <dbReference type="ARBA" id="ARBA00047664"/>
    </source>
</evidence>
<dbReference type="UniPathway" id="UPA00074">
    <property type="reaction ID" value="UER00126"/>
</dbReference>
<evidence type="ECO:0000256" key="1">
    <source>
        <dbReference type="ARBA" id="ARBA00005054"/>
    </source>
</evidence>
<dbReference type="InterPro" id="IPR002376">
    <property type="entry name" value="Formyl_transf_N"/>
</dbReference>
<dbReference type="PANTHER" id="PTHR43369:SF2">
    <property type="entry name" value="PHOSPHORIBOSYLGLYCINAMIDE FORMYLTRANSFERASE"/>
    <property type="match status" value="1"/>
</dbReference>
<feature type="binding site" evidence="6">
    <location>
        <begin position="91"/>
        <end position="94"/>
    </location>
    <ligand>
        <name>(6R)-10-formyltetrahydrofolate</name>
        <dbReference type="ChEBI" id="CHEBI:195366"/>
    </ligand>
</feature>
<feature type="active site" description="Proton donor" evidence="6">
    <location>
        <position position="108"/>
    </location>
</feature>
<evidence type="ECO:0000313" key="9">
    <source>
        <dbReference type="Proteomes" id="UP000234331"/>
    </source>
</evidence>
<dbReference type="GO" id="GO:0005829">
    <property type="term" value="C:cytosol"/>
    <property type="evidence" value="ECO:0007669"/>
    <property type="project" value="TreeGrafter"/>
</dbReference>
<feature type="binding site" evidence="6">
    <location>
        <position position="66"/>
    </location>
    <ligand>
        <name>(6R)-10-formyltetrahydrofolate</name>
        <dbReference type="ChEBI" id="CHEBI:195366"/>
    </ligand>
</feature>
<name>A0A2I2KQJ7_9ACTN</name>
<protein>
    <recommendedName>
        <fullName evidence="6">Phosphoribosylglycinamide formyltransferase</fullName>
        <ecNumber evidence="6">2.1.2.2</ecNumber>
    </recommendedName>
    <alternativeName>
        <fullName evidence="6">5'-phosphoribosylglycinamide transformylase</fullName>
    </alternativeName>
    <alternativeName>
        <fullName evidence="6">GAR transformylase</fullName>
        <shortName evidence="6">GART</shortName>
    </alternativeName>
</protein>
<dbReference type="Gene3D" id="3.40.50.170">
    <property type="entry name" value="Formyl transferase, N-terminal domain"/>
    <property type="match status" value="1"/>
</dbReference>
<dbReference type="InterPro" id="IPR001555">
    <property type="entry name" value="GART_AS"/>
</dbReference>
<dbReference type="GO" id="GO:0004644">
    <property type="term" value="F:phosphoribosylglycinamide formyltransferase activity"/>
    <property type="evidence" value="ECO:0007669"/>
    <property type="project" value="UniProtKB-UniRule"/>
</dbReference>
<dbReference type="InterPro" id="IPR036477">
    <property type="entry name" value="Formyl_transf_N_sf"/>
</dbReference>
<proteinExistence type="inferred from homology"/>
<organism evidence="8 9">
    <name type="scientific">Frankia canadensis</name>
    <dbReference type="NCBI Taxonomy" id="1836972"/>
    <lineage>
        <taxon>Bacteria</taxon>
        <taxon>Bacillati</taxon>
        <taxon>Actinomycetota</taxon>
        <taxon>Actinomycetes</taxon>
        <taxon>Frankiales</taxon>
        <taxon>Frankiaceae</taxon>
        <taxon>Frankia</taxon>
    </lineage>
</organism>
<dbReference type="NCBIfam" id="TIGR00639">
    <property type="entry name" value="PurN"/>
    <property type="match status" value="1"/>
</dbReference>